<dbReference type="GO" id="GO:0052906">
    <property type="term" value="F:tRNA (guanine(37)-N1)-methyltransferase activity"/>
    <property type="evidence" value="ECO:0007669"/>
    <property type="project" value="UniProtKB-UniRule"/>
</dbReference>
<proteinExistence type="inferred from homology"/>
<sequence>MKITFVTIFPGLVEDFFKEGLLSKARRTNKIEIQTINPREFTTDKHETIDDFPYGGGAAGTVMKVEPLVAAIRKATAPKGGLRPYKKSLAASRVRGQAKSCLVILLGPSKKVFNQTMAKKLTQYKHLVFVCGRYEGMDARVEKYVDTKISLGEFVVMGGEVAGLTMTEAIVRLLPGVIGNEVSLKEESYGSMFKLEYPHYTRPEVFEGKRVPKVLLSGNHQKIAAWRKKMSK</sequence>
<evidence type="ECO:0000256" key="2">
    <source>
        <dbReference type="ARBA" id="ARBA00004496"/>
    </source>
</evidence>
<evidence type="ECO:0000256" key="14">
    <source>
        <dbReference type="ARBA" id="ARBA00047783"/>
    </source>
</evidence>
<dbReference type="InterPro" id="IPR029028">
    <property type="entry name" value="Alpha/beta_knot_MTases"/>
</dbReference>
<comment type="subunit">
    <text evidence="4 15 17">Homodimer.</text>
</comment>
<keyword evidence="7 15" id="KW-0963">Cytoplasm</keyword>
<evidence type="ECO:0000256" key="11">
    <source>
        <dbReference type="ARBA" id="ARBA00022694"/>
    </source>
</evidence>
<evidence type="ECO:0000256" key="15">
    <source>
        <dbReference type="HAMAP-Rule" id="MF_00605"/>
    </source>
</evidence>
<keyword evidence="11 15" id="KW-0819">tRNA processing</keyword>
<organism evidence="19 20">
    <name type="scientific">candidate division Kazan bacterium RIFCSPLOWO2_01_FULL_48_13</name>
    <dbReference type="NCBI Taxonomy" id="1798539"/>
    <lineage>
        <taxon>Bacteria</taxon>
        <taxon>Bacteria division Kazan-3B-28</taxon>
    </lineage>
</organism>
<dbReference type="EC" id="2.1.1.228" evidence="5 15"/>
<dbReference type="Proteomes" id="UP000179010">
    <property type="component" value="Unassembled WGS sequence"/>
</dbReference>
<dbReference type="STRING" id="1798539.A2994_00715"/>
<dbReference type="GO" id="GO:0002939">
    <property type="term" value="P:tRNA N1-guanine methylation"/>
    <property type="evidence" value="ECO:0007669"/>
    <property type="project" value="TreeGrafter"/>
</dbReference>
<reference evidence="19 20" key="1">
    <citation type="journal article" date="2016" name="Nat. Commun.">
        <title>Thousands of microbial genomes shed light on interconnected biogeochemical processes in an aquifer system.</title>
        <authorList>
            <person name="Anantharaman K."/>
            <person name="Brown C.T."/>
            <person name="Hug L.A."/>
            <person name="Sharon I."/>
            <person name="Castelle C.J."/>
            <person name="Probst A.J."/>
            <person name="Thomas B.C."/>
            <person name="Singh A."/>
            <person name="Wilkins M.J."/>
            <person name="Karaoz U."/>
            <person name="Brodie E.L."/>
            <person name="Williams K.H."/>
            <person name="Hubbard S.S."/>
            <person name="Banfield J.F."/>
        </authorList>
    </citation>
    <scope>NUCLEOTIDE SEQUENCE [LARGE SCALE GENOMIC DNA]</scope>
</reference>
<comment type="caution">
    <text evidence="19">The sequence shown here is derived from an EMBL/GenBank/DDBJ whole genome shotgun (WGS) entry which is preliminary data.</text>
</comment>
<comment type="catalytic activity">
    <reaction evidence="14 15 17">
        <text>guanosine(37) in tRNA + S-adenosyl-L-methionine = N(1)-methylguanosine(37) in tRNA + S-adenosyl-L-homocysteine + H(+)</text>
        <dbReference type="Rhea" id="RHEA:36899"/>
        <dbReference type="Rhea" id="RHEA-COMP:10145"/>
        <dbReference type="Rhea" id="RHEA-COMP:10147"/>
        <dbReference type="ChEBI" id="CHEBI:15378"/>
        <dbReference type="ChEBI" id="CHEBI:57856"/>
        <dbReference type="ChEBI" id="CHEBI:59789"/>
        <dbReference type="ChEBI" id="CHEBI:73542"/>
        <dbReference type="ChEBI" id="CHEBI:74269"/>
        <dbReference type="EC" id="2.1.1.228"/>
    </reaction>
</comment>
<dbReference type="Pfam" id="PF01746">
    <property type="entry name" value="tRNA_m1G_MT"/>
    <property type="match status" value="1"/>
</dbReference>
<evidence type="ECO:0000313" key="19">
    <source>
        <dbReference type="EMBL" id="OGB85533.1"/>
    </source>
</evidence>
<dbReference type="InterPro" id="IPR029026">
    <property type="entry name" value="tRNA_m1G_MTases_N"/>
</dbReference>
<dbReference type="CDD" id="cd18080">
    <property type="entry name" value="TrmD-like"/>
    <property type="match status" value="1"/>
</dbReference>
<keyword evidence="10 15" id="KW-0949">S-adenosyl-L-methionine</keyword>
<name>A0A1F4PNW1_UNCK3</name>
<dbReference type="AlphaFoldDB" id="A0A1F4PNW1"/>
<dbReference type="PIRSF" id="PIRSF000386">
    <property type="entry name" value="tRNA_mtase"/>
    <property type="match status" value="1"/>
</dbReference>
<evidence type="ECO:0000256" key="5">
    <source>
        <dbReference type="ARBA" id="ARBA00012807"/>
    </source>
</evidence>
<evidence type="ECO:0000256" key="17">
    <source>
        <dbReference type="RuleBase" id="RU003464"/>
    </source>
</evidence>
<feature type="domain" description="tRNA methyltransferase TRMD/TRM10-type" evidence="18">
    <location>
        <begin position="1"/>
        <end position="231"/>
    </location>
</feature>
<dbReference type="PANTHER" id="PTHR46417:SF1">
    <property type="entry name" value="TRNA (GUANINE-N(1)-)-METHYLTRANSFERASE"/>
    <property type="match status" value="1"/>
</dbReference>
<keyword evidence="8 15" id="KW-0489">Methyltransferase</keyword>
<evidence type="ECO:0000256" key="16">
    <source>
        <dbReference type="PIRSR" id="PIRSR000386-1"/>
    </source>
</evidence>
<dbReference type="NCBIfam" id="TIGR00088">
    <property type="entry name" value="trmD"/>
    <property type="match status" value="1"/>
</dbReference>
<dbReference type="PANTHER" id="PTHR46417">
    <property type="entry name" value="TRNA (GUANINE-N(1)-)-METHYLTRANSFERASE"/>
    <property type="match status" value="1"/>
</dbReference>
<comment type="caution">
    <text evidence="15">Lacks conserved residue(s) required for the propagation of feature annotation.</text>
</comment>
<comment type="function">
    <text evidence="1 15 17">Specifically methylates guanosine-37 in various tRNAs.</text>
</comment>
<comment type="similarity">
    <text evidence="3 15 17">Belongs to the RNA methyltransferase TrmD family.</text>
</comment>
<dbReference type="GO" id="GO:0005829">
    <property type="term" value="C:cytosol"/>
    <property type="evidence" value="ECO:0007669"/>
    <property type="project" value="TreeGrafter"/>
</dbReference>
<dbReference type="InterPro" id="IPR016009">
    <property type="entry name" value="tRNA_MeTrfase_TRMD/TRM10"/>
</dbReference>
<evidence type="ECO:0000256" key="8">
    <source>
        <dbReference type="ARBA" id="ARBA00022603"/>
    </source>
</evidence>
<evidence type="ECO:0000259" key="18">
    <source>
        <dbReference type="Pfam" id="PF01746"/>
    </source>
</evidence>
<evidence type="ECO:0000256" key="1">
    <source>
        <dbReference type="ARBA" id="ARBA00002634"/>
    </source>
</evidence>
<evidence type="ECO:0000256" key="4">
    <source>
        <dbReference type="ARBA" id="ARBA00011738"/>
    </source>
</evidence>
<evidence type="ECO:0000256" key="12">
    <source>
        <dbReference type="ARBA" id="ARBA00029736"/>
    </source>
</evidence>
<dbReference type="InterPro" id="IPR002649">
    <property type="entry name" value="tRNA_m1G_MeTrfase_TrmD"/>
</dbReference>
<accession>A0A1F4PNW1</accession>
<evidence type="ECO:0000256" key="6">
    <source>
        <dbReference type="ARBA" id="ARBA00014679"/>
    </source>
</evidence>
<gene>
    <name evidence="15" type="primary">trmD</name>
    <name evidence="19" type="ORF">A2994_00715</name>
</gene>
<evidence type="ECO:0000256" key="10">
    <source>
        <dbReference type="ARBA" id="ARBA00022691"/>
    </source>
</evidence>
<dbReference type="Gene3D" id="1.10.1270.20">
    <property type="entry name" value="tRNA(m1g37)methyltransferase, domain 2"/>
    <property type="match status" value="1"/>
</dbReference>
<dbReference type="EMBL" id="METE01000002">
    <property type="protein sequence ID" value="OGB85533.1"/>
    <property type="molecule type" value="Genomic_DNA"/>
</dbReference>
<dbReference type="HAMAP" id="MF_00605">
    <property type="entry name" value="TrmD"/>
    <property type="match status" value="1"/>
</dbReference>
<keyword evidence="9 15" id="KW-0808">Transferase</keyword>
<evidence type="ECO:0000256" key="3">
    <source>
        <dbReference type="ARBA" id="ARBA00007630"/>
    </source>
</evidence>
<evidence type="ECO:0000256" key="9">
    <source>
        <dbReference type="ARBA" id="ARBA00022679"/>
    </source>
</evidence>
<feature type="binding site" evidence="16">
    <location>
        <begin position="151"/>
        <end position="156"/>
    </location>
    <ligand>
        <name>S-adenosyl-L-methionine</name>
        <dbReference type="ChEBI" id="CHEBI:59789"/>
    </ligand>
</feature>
<dbReference type="InterPro" id="IPR023148">
    <property type="entry name" value="tRNA_m1G_MeTrfase_C_sf"/>
</dbReference>
<evidence type="ECO:0000256" key="7">
    <source>
        <dbReference type="ARBA" id="ARBA00022490"/>
    </source>
</evidence>
<feature type="binding site" evidence="15 16">
    <location>
        <position position="132"/>
    </location>
    <ligand>
        <name>S-adenosyl-L-methionine</name>
        <dbReference type="ChEBI" id="CHEBI:59789"/>
    </ligand>
</feature>
<dbReference type="Gene3D" id="3.40.1280.10">
    <property type="match status" value="1"/>
</dbReference>
<comment type="subcellular location">
    <subcellularLocation>
        <location evidence="2 15 17">Cytoplasm</location>
    </subcellularLocation>
</comment>
<dbReference type="SUPFAM" id="SSF75217">
    <property type="entry name" value="alpha/beta knot"/>
    <property type="match status" value="1"/>
</dbReference>
<evidence type="ECO:0000256" key="13">
    <source>
        <dbReference type="ARBA" id="ARBA00033392"/>
    </source>
</evidence>
<dbReference type="NCBIfam" id="NF000648">
    <property type="entry name" value="PRK00026.1"/>
    <property type="match status" value="1"/>
</dbReference>
<evidence type="ECO:0000313" key="20">
    <source>
        <dbReference type="Proteomes" id="UP000179010"/>
    </source>
</evidence>
<protein>
    <recommendedName>
        <fullName evidence="6 15">tRNA (guanine-N(1)-)-methyltransferase</fullName>
        <ecNumber evidence="5 15">2.1.1.228</ecNumber>
    </recommendedName>
    <alternativeName>
        <fullName evidence="12 15">M1G-methyltransferase</fullName>
    </alternativeName>
    <alternativeName>
        <fullName evidence="13 15">tRNA [GM37] methyltransferase</fullName>
    </alternativeName>
</protein>